<dbReference type="InterPro" id="IPR009057">
    <property type="entry name" value="Homeodomain-like_sf"/>
</dbReference>
<evidence type="ECO:0000256" key="2">
    <source>
        <dbReference type="ARBA" id="ARBA00022908"/>
    </source>
</evidence>
<dbReference type="Gene3D" id="3.40.50.1390">
    <property type="entry name" value="Resolvase, N-terminal catalytic domain"/>
    <property type="match status" value="1"/>
</dbReference>
<keyword evidence="3" id="KW-0238">DNA-binding</keyword>
<dbReference type="Pfam" id="PF02796">
    <property type="entry name" value="HTH_7"/>
    <property type="match status" value="1"/>
</dbReference>
<name>A0A5S9NSE2_9HYPH</name>
<evidence type="ECO:0000259" key="7">
    <source>
        <dbReference type="PROSITE" id="PS51736"/>
    </source>
</evidence>
<dbReference type="GO" id="GO:0015074">
    <property type="term" value="P:DNA integration"/>
    <property type="evidence" value="ECO:0007669"/>
    <property type="project" value="UniProtKB-KW"/>
</dbReference>
<evidence type="ECO:0000256" key="3">
    <source>
        <dbReference type="ARBA" id="ARBA00023125"/>
    </source>
</evidence>
<evidence type="ECO:0000256" key="1">
    <source>
        <dbReference type="ARBA" id="ARBA00009913"/>
    </source>
</evidence>
<dbReference type="EMBL" id="CACSAS010000001">
    <property type="protein sequence ID" value="CAA0093346.1"/>
    <property type="molecule type" value="Genomic_DNA"/>
</dbReference>
<evidence type="ECO:0000256" key="6">
    <source>
        <dbReference type="PROSITE-ProRule" id="PRU10137"/>
    </source>
</evidence>
<comment type="similarity">
    <text evidence="1">Belongs to the site-specific recombinase resolvase family.</text>
</comment>
<dbReference type="RefSeq" id="WP_159598471.1">
    <property type="nucleotide sequence ID" value="NZ_CACSAS010000001.1"/>
</dbReference>
<sequence length="227" mass="25001">MSVILYARVSTADQTLAHQQTQAESAGFKFDMVIADEGVSGVSVPLRERAEGRHLFRILRSGDTLVVRWVDRLGRNYADVTDTIREFMRRGVVIKTIINGLTFDGATNDPVQMAVRDALIAFMAATAQAQAEATKEAQKAGIAHAKATEGAIKYRGRKPGFDREQFERVCELLAQDTGASEIAKLTGVTRQTIYRIKDHPAEQIKALETWGLWAPRKPLKARSSSGA</sequence>
<keyword evidence="2" id="KW-0229">DNA integration</keyword>
<dbReference type="SMART" id="SM00857">
    <property type="entry name" value="Resolvase"/>
    <property type="match status" value="1"/>
</dbReference>
<dbReference type="CDD" id="cd03768">
    <property type="entry name" value="SR_ResInv"/>
    <property type="match status" value="1"/>
</dbReference>
<dbReference type="PANTHER" id="PTHR30461">
    <property type="entry name" value="DNA-INVERTASE FROM LAMBDOID PROPHAGE"/>
    <property type="match status" value="1"/>
</dbReference>
<gene>
    <name evidence="8" type="primary">tnpR</name>
    <name evidence="8" type="ORF">STARVERO_01610</name>
</gene>
<dbReference type="PROSITE" id="PS00397">
    <property type="entry name" value="RECOMBINASES_1"/>
    <property type="match status" value="1"/>
</dbReference>
<keyword evidence="9" id="KW-1185">Reference proteome</keyword>
<evidence type="ECO:0000313" key="9">
    <source>
        <dbReference type="Proteomes" id="UP000433050"/>
    </source>
</evidence>
<dbReference type="PROSITE" id="PS51736">
    <property type="entry name" value="RECOMBINASES_3"/>
    <property type="match status" value="1"/>
</dbReference>
<dbReference type="Pfam" id="PF00239">
    <property type="entry name" value="Resolvase"/>
    <property type="match status" value="1"/>
</dbReference>
<evidence type="ECO:0000256" key="5">
    <source>
        <dbReference type="PIRSR" id="PIRSR606118-50"/>
    </source>
</evidence>
<dbReference type="AlphaFoldDB" id="A0A5S9NSE2"/>
<organism evidence="8 9">
    <name type="scientific">Starkeya nomas</name>
    <dbReference type="NCBI Taxonomy" id="2666134"/>
    <lineage>
        <taxon>Bacteria</taxon>
        <taxon>Pseudomonadati</taxon>
        <taxon>Pseudomonadota</taxon>
        <taxon>Alphaproteobacteria</taxon>
        <taxon>Hyphomicrobiales</taxon>
        <taxon>Xanthobacteraceae</taxon>
        <taxon>Starkeya</taxon>
    </lineage>
</organism>
<proteinExistence type="inferred from homology"/>
<dbReference type="InterPro" id="IPR050639">
    <property type="entry name" value="SSR_resolvase"/>
</dbReference>
<evidence type="ECO:0000256" key="4">
    <source>
        <dbReference type="ARBA" id="ARBA00023172"/>
    </source>
</evidence>
<protein>
    <submittedName>
        <fullName evidence="8">Transposon Tn3 resolvase</fullName>
    </submittedName>
</protein>
<dbReference type="SUPFAM" id="SSF53041">
    <property type="entry name" value="Resolvase-like"/>
    <property type="match status" value="1"/>
</dbReference>
<dbReference type="Proteomes" id="UP000433050">
    <property type="component" value="Unassembled WGS sequence"/>
</dbReference>
<accession>A0A5S9NSE2</accession>
<feature type="active site" description="O-(5'-phospho-DNA)-serine intermediate" evidence="5 6">
    <location>
        <position position="10"/>
    </location>
</feature>
<feature type="domain" description="Resolvase/invertase-type recombinase catalytic" evidence="7">
    <location>
        <begin position="2"/>
        <end position="149"/>
    </location>
</feature>
<reference evidence="8 9" key="1">
    <citation type="submission" date="2019-12" db="EMBL/GenBank/DDBJ databases">
        <authorList>
            <person name="Reyes-Prieto M."/>
        </authorList>
    </citation>
    <scope>NUCLEOTIDE SEQUENCE [LARGE SCALE GENOMIC DNA]</scope>
    <source>
        <strain evidence="8">HF14-78462</strain>
    </source>
</reference>
<dbReference type="InterPro" id="IPR006118">
    <property type="entry name" value="Recombinase_CS"/>
</dbReference>
<dbReference type="PROSITE" id="PS00398">
    <property type="entry name" value="RECOMBINASES_2"/>
    <property type="match status" value="1"/>
</dbReference>
<dbReference type="GO" id="GO:0000150">
    <property type="term" value="F:DNA strand exchange activity"/>
    <property type="evidence" value="ECO:0007669"/>
    <property type="project" value="InterPro"/>
</dbReference>
<dbReference type="InterPro" id="IPR036162">
    <property type="entry name" value="Resolvase-like_N_sf"/>
</dbReference>
<dbReference type="PANTHER" id="PTHR30461:SF26">
    <property type="entry name" value="RESOLVASE HOMOLOG YNEB"/>
    <property type="match status" value="1"/>
</dbReference>
<dbReference type="GO" id="GO:0003677">
    <property type="term" value="F:DNA binding"/>
    <property type="evidence" value="ECO:0007669"/>
    <property type="project" value="UniProtKB-KW"/>
</dbReference>
<dbReference type="InterPro" id="IPR006120">
    <property type="entry name" value="Resolvase_HTH_dom"/>
</dbReference>
<evidence type="ECO:0000313" key="8">
    <source>
        <dbReference type="EMBL" id="CAA0093346.1"/>
    </source>
</evidence>
<keyword evidence="4" id="KW-0233">DNA recombination</keyword>
<dbReference type="Gene3D" id="1.10.10.60">
    <property type="entry name" value="Homeodomain-like"/>
    <property type="match status" value="1"/>
</dbReference>
<dbReference type="SUPFAM" id="SSF46689">
    <property type="entry name" value="Homeodomain-like"/>
    <property type="match status" value="1"/>
</dbReference>
<dbReference type="InterPro" id="IPR006119">
    <property type="entry name" value="Resolv_N"/>
</dbReference>